<evidence type="ECO:0000256" key="1">
    <source>
        <dbReference type="ARBA" id="ARBA00022679"/>
    </source>
</evidence>
<feature type="binding site" evidence="2">
    <location>
        <position position="26"/>
    </location>
    <ligand>
        <name>substrate</name>
    </ligand>
</feature>
<feature type="binding site" evidence="2">
    <location>
        <position position="70"/>
    </location>
    <ligand>
        <name>substrate</name>
    </ligand>
</feature>
<dbReference type="Pfam" id="PF01255">
    <property type="entry name" value="Prenyltransf"/>
    <property type="match status" value="1"/>
</dbReference>
<dbReference type="NCBIfam" id="NF011408">
    <property type="entry name" value="PRK14834.1"/>
    <property type="match status" value="1"/>
</dbReference>
<gene>
    <name evidence="3" type="ORF">NUH88_01470</name>
</gene>
<dbReference type="HAMAP" id="MF_01139">
    <property type="entry name" value="ISPT"/>
    <property type="match status" value="1"/>
</dbReference>
<feature type="binding site" evidence="2">
    <location>
        <position position="34"/>
    </location>
    <ligand>
        <name>substrate</name>
    </ligand>
</feature>
<dbReference type="AlphaFoldDB" id="A0A9J7AU67"/>
<name>A0A9J7AU67_9PROT</name>
<dbReference type="InterPro" id="IPR018520">
    <property type="entry name" value="UPP_synth-like_CS"/>
</dbReference>
<dbReference type="NCBIfam" id="NF011405">
    <property type="entry name" value="PRK14830.1"/>
    <property type="match status" value="1"/>
</dbReference>
<dbReference type="NCBIfam" id="TIGR00055">
    <property type="entry name" value="uppS"/>
    <property type="match status" value="1"/>
</dbReference>
<accession>A0A9J7AU67</accession>
<feature type="binding site" evidence="2">
    <location>
        <position position="72"/>
    </location>
    <ligand>
        <name>substrate</name>
    </ligand>
</feature>
<dbReference type="EMBL" id="CP102480">
    <property type="protein sequence ID" value="UUX50370.1"/>
    <property type="molecule type" value="Genomic_DNA"/>
</dbReference>
<dbReference type="RefSeq" id="WP_257769530.1">
    <property type="nucleotide sequence ID" value="NZ_CP102480.1"/>
</dbReference>
<dbReference type="GO" id="GO:0005829">
    <property type="term" value="C:cytosol"/>
    <property type="evidence" value="ECO:0007669"/>
    <property type="project" value="TreeGrafter"/>
</dbReference>
<reference evidence="3" key="1">
    <citation type="submission" date="2022-08" db="EMBL/GenBank/DDBJ databases">
        <title>Nisaea acidiphila sp. nov., isolated from a marine algal debris and emended description of the genus Nisaea Urios et al. 2008.</title>
        <authorList>
            <person name="Kwon K."/>
        </authorList>
    </citation>
    <scope>NUCLEOTIDE SEQUENCE</scope>
    <source>
        <strain evidence="3">MEBiC11861</strain>
    </source>
</reference>
<dbReference type="CDD" id="cd00475">
    <property type="entry name" value="Cis_IPPS"/>
    <property type="match status" value="1"/>
</dbReference>
<sequence>MAESDAEQQPNTPRHVAIIMDGNGRWARARGLPRTIGHQRGAEAVRRTVEASLELGIGYLTLFGFSSENWKRPKTEVLDLMGLLRRYLKSEIAELHEKGVRFRVIGDRGRLDRDIVNLIEQAERLTGGNRDLVLTIALSYGGRDEIAGTARKLAQLVADGALQPEQISEQVFAEQLETADIPDPELLIRTSGEKRISNFMLWQCAYSEYVFMQTLWPDFGKDQMIEAIDEFCQRDRRFGAAVG</sequence>
<feature type="binding site" evidence="2">
    <location>
        <begin position="195"/>
        <end position="197"/>
    </location>
    <ligand>
        <name>substrate</name>
    </ligand>
</feature>
<feature type="binding site" evidence="2">
    <location>
        <position position="38"/>
    </location>
    <ligand>
        <name>substrate</name>
    </ligand>
</feature>
<feature type="active site" evidence="2">
    <location>
        <position position="21"/>
    </location>
</feature>
<proteinExistence type="inferred from homology"/>
<feature type="binding site" evidence="2">
    <location>
        <begin position="22"/>
        <end position="25"/>
    </location>
    <ligand>
        <name>substrate</name>
    </ligand>
</feature>
<dbReference type="PANTHER" id="PTHR10291">
    <property type="entry name" value="DEHYDRODOLICHYL DIPHOSPHATE SYNTHASE FAMILY MEMBER"/>
    <property type="match status" value="1"/>
</dbReference>
<evidence type="ECO:0000256" key="2">
    <source>
        <dbReference type="HAMAP-Rule" id="MF_01139"/>
    </source>
</evidence>
<dbReference type="PANTHER" id="PTHR10291:SF0">
    <property type="entry name" value="DEHYDRODOLICHYL DIPHOSPHATE SYNTHASE 2"/>
    <property type="match status" value="1"/>
</dbReference>
<feature type="binding site" evidence="2">
    <location>
        <position position="208"/>
    </location>
    <ligand>
        <name>Mg(2+)</name>
        <dbReference type="ChEBI" id="CHEBI:18420"/>
    </ligand>
</feature>
<evidence type="ECO:0000313" key="4">
    <source>
        <dbReference type="Proteomes" id="UP001060336"/>
    </source>
</evidence>
<feature type="binding site" evidence="2">
    <location>
        <begin position="66"/>
        <end position="68"/>
    </location>
    <ligand>
        <name>substrate</name>
    </ligand>
</feature>
<comment type="function">
    <text evidence="2">Catalyzes the condensation of isopentenyl diphosphate (IPP) with allylic pyrophosphates generating different type of terpenoids.</text>
</comment>
<organism evidence="3 4">
    <name type="scientific">Nisaea acidiphila</name>
    <dbReference type="NCBI Taxonomy" id="1862145"/>
    <lineage>
        <taxon>Bacteria</taxon>
        <taxon>Pseudomonadati</taxon>
        <taxon>Pseudomonadota</taxon>
        <taxon>Alphaproteobacteria</taxon>
        <taxon>Rhodospirillales</taxon>
        <taxon>Thalassobaculaceae</taxon>
        <taxon>Nisaea</taxon>
    </lineage>
</organism>
<dbReference type="GO" id="GO:0000287">
    <property type="term" value="F:magnesium ion binding"/>
    <property type="evidence" value="ECO:0007669"/>
    <property type="project" value="UniProtKB-UniRule"/>
</dbReference>
<keyword evidence="2" id="KW-0460">Magnesium</keyword>
<dbReference type="SUPFAM" id="SSF64005">
    <property type="entry name" value="Undecaprenyl diphosphate synthase"/>
    <property type="match status" value="1"/>
</dbReference>
<comment type="cofactor">
    <cofactor evidence="2">
        <name>Mg(2+)</name>
        <dbReference type="ChEBI" id="CHEBI:18420"/>
    </cofactor>
    <text evidence="2">Binds 2 magnesium ions per subunit.</text>
</comment>
<dbReference type="Proteomes" id="UP001060336">
    <property type="component" value="Chromosome"/>
</dbReference>
<dbReference type="KEGG" id="naci:NUH88_01470"/>
<keyword evidence="4" id="KW-1185">Reference proteome</keyword>
<dbReference type="InterPro" id="IPR036424">
    <property type="entry name" value="UPP_synth-like_sf"/>
</dbReference>
<dbReference type="EC" id="2.5.1.-" evidence="2"/>
<protein>
    <recommendedName>
        <fullName evidence="2">Isoprenyl transferase</fullName>
        <ecNumber evidence="2">2.5.1.-</ecNumber>
    </recommendedName>
</protein>
<dbReference type="PROSITE" id="PS01066">
    <property type="entry name" value="UPP_SYNTHASE"/>
    <property type="match status" value="1"/>
</dbReference>
<feature type="binding site" evidence="2">
    <location>
        <position position="21"/>
    </location>
    <ligand>
        <name>Mg(2+)</name>
        <dbReference type="ChEBI" id="CHEBI:18420"/>
    </ligand>
</feature>
<dbReference type="InterPro" id="IPR001441">
    <property type="entry name" value="UPP_synth-like"/>
</dbReference>
<comment type="similarity">
    <text evidence="2">Belongs to the UPP synthase family.</text>
</comment>
<comment type="subunit">
    <text evidence="2">Homodimer.</text>
</comment>
<dbReference type="GO" id="GO:0016094">
    <property type="term" value="P:polyprenol biosynthetic process"/>
    <property type="evidence" value="ECO:0007669"/>
    <property type="project" value="TreeGrafter"/>
</dbReference>
<dbReference type="Gene3D" id="3.40.1180.10">
    <property type="entry name" value="Decaprenyl diphosphate synthase-like"/>
    <property type="match status" value="1"/>
</dbReference>
<feature type="active site" description="Proton acceptor" evidence="2">
    <location>
        <position position="69"/>
    </location>
</feature>
<keyword evidence="2" id="KW-0479">Metal-binding</keyword>
<dbReference type="GO" id="GO:0008834">
    <property type="term" value="F:ditrans,polycis-undecaprenyl-diphosphate synthase [(2E,6E)-farnesyl-diphosphate specific] activity"/>
    <property type="evidence" value="ECO:0007669"/>
    <property type="project" value="TreeGrafter"/>
</dbReference>
<feature type="binding site" evidence="2">
    <location>
        <position position="189"/>
    </location>
    <ligand>
        <name>substrate</name>
    </ligand>
</feature>
<keyword evidence="1 2" id="KW-0808">Transferase</keyword>
<evidence type="ECO:0000313" key="3">
    <source>
        <dbReference type="EMBL" id="UUX50370.1"/>
    </source>
</evidence>
<dbReference type="FunFam" id="3.40.1180.10:FF:000001">
    <property type="entry name" value="(2E,6E)-farnesyl-diphosphate-specific ditrans,polycis-undecaprenyl-diphosphate synthase"/>
    <property type="match status" value="1"/>
</dbReference>